<dbReference type="EMBL" id="CP011361">
    <property type="protein sequence ID" value="AKG05320.1"/>
    <property type="molecule type" value="Genomic_DNA"/>
</dbReference>
<accession>K2H6A4</accession>
<evidence type="ECO:0000313" key="2">
    <source>
        <dbReference type="EMBL" id="EKE31325.1"/>
    </source>
</evidence>
<sequence length="390" mass="46041">MLDEIDYYEKKITYLSEKYWDTSKFKCPPQIAIIKIMQEKDTRLLDRLVDIRKDYITGNDESNPLLLSTYFNELDSSVRAALILIGTEIEERFRKRLFFRNFEDYHRQQPIFLRHPELFEHTRKRPNGSKDLELIHLEKLDYKPAPMEKYTIAKYQNSYLQLNTNLSGMIPYLLISKYGANKIYVRLNPYDVFDKHPGFPIEEDLLKPPNPYWIETIKIYPNQNEGCEFIIPPISNEDIGNEKDQRKYWEYHIKGIRSLQVTANRKSGGLNDSGHLSMSLEELTFTNNNEDMLIGRMIHLDSIDPIGTHFNEVNLNHLDLAINVYVGEDIKQRLDNSLSNGKKVTNASFRTHLIRADNIEFSDLLDIAQHFFLSEILVQEWIEYQFKFIE</sequence>
<dbReference type="OrthoDB" id="2991199at2"/>
<evidence type="ECO:0000313" key="3">
    <source>
        <dbReference type="Proteomes" id="UP000011746"/>
    </source>
</evidence>
<dbReference type="Proteomes" id="UP000092654">
    <property type="component" value="Chromosome"/>
</dbReference>
<protein>
    <submittedName>
        <fullName evidence="2">Uncharacterized protein</fullName>
    </submittedName>
</protein>
<dbReference type="STRING" id="1230341.AAV35_011395"/>
<gene>
    <name evidence="1" type="ORF">AAV35_011395</name>
    <name evidence="2" type="ORF">MJ3_08816</name>
</gene>
<evidence type="ECO:0000313" key="4">
    <source>
        <dbReference type="Proteomes" id="UP000092654"/>
    </source>
</evidence>
<reference evidence="2 3" key="1">
    <citation type="journal article" date="2012" name="J. Bacteriol.">
        <title>Draft Genome Sequence of Salimicrobium sp. Strain MJ3, Isolated from Myulchi-Jeot, Korean Fermented Seafood.</title>
        <authorList>
            <person name="Lee S.H."/>
            <person name="Jung J.Y."/>
            <person name="Jeon C.O."/>
        </authorList>
    </citation>
    <scope>NUCLEOTIDE SEQUENCE [LARGE SCALE GENOMIC DNA]</scope>
    <source>
        <strain evidence="2 3">MJ3</strain>
    </source>
</reference>
<organism evidence="2 3">
    <name type="scientific">Salimicrobium jeotgali</name>
    <dbReference type="NCBI Taxonomy" id="1230341"/>
    <lineage>
        <taxon>Bacteria</taxon>
        <taxon>Bacillati</taxon>
        <taxon>Bacillota</taxon>
        <taxon>Bacilli</taxon>
        <taxon>Bacillales</taxon>
        <taxon>Bacillaceae</taxon>
        <taxon>Salimicrobium</taxon>
    </lineage>
</organism>
<dbReference type="Proteomes" id="UP000011746">
    <property type="component" value="Unassembled WGS sequence"/>
</dbReference>
<dbReference type="AlphaFoldDB" id="K2H6A4"/>
<dbReference type="eggNOG" id="ENOG5032VF4">
    <property type="taxonomic scope" value="Bacteria"/>
</dbReference>
<keyword evidence="3" id="KW-1185">Reference proteome</keyword>
<proteinExistence type="predicted"/>
<dbReference type="EMBL" id="AMPQ01000011">
    <property type="protein sequence ID" value="EKE31325.1"/>
    <property type="molecule type" value="Genomic_DNA"/>
</dbReference>
<dbReference type="KEGG" id="sje:AAV35_011395"/>
<dbReference type="RefSeq" id="WP_008590564.1">
    <property type="nucleotide sequence ID" value="NZ_AMPQ01000011.1"/>
</dbReference>
<evidence type="ECO:0000313" key="1">
    <source>
        <dbReference type="EMBL" id="AKG05320.1"/>
    </source>
</evidence>
<name>K2H6A4_9BACI</name>
<reference evidence="1" key="3">
    <citation type="submission" date="2016-11" db="EMBL/GenBank/DDBJ databases">
        <title>Salimicrobium jeotgali MJ3, isolated from Myulchi jeot, a traditional Korean fermented seafood.</title>
        <authorList>
            <person name="Kim K.H."/>
            <person name="Jeon C.O."/>
            <person name="Jin H.M."/>
        </authorList>
    </citation>
    <scope>NUCLEOTIDE SEQUENCE</scope>
    <source>
        <strain evidence="1">MJ3</strain>
    </source>
</reference>
<reference evidence="4" key="2">
    <citation type="submission" date="2015-06" db="EMBL/GenBank/DDBJ databases">
        <title>Salimicrobium jeotgali MJ3, isolated from Myulchi jeot, a traditional Korean fermented seafood.</title>
        <authorList>
            <person name="Kim K.H."/>
            <person name="Jeon C.O."/>
            <person name="Jin H.M."/>
        </authorList>
    </citation>
    <scope>NUCLEOTIDE SEQUENCE [LARGE SCALE GENOMIC DNA]</scope>
    <source>
        <strain evidence="4">MJ3</strain>
    </source>
</reference>
<dbReference type="PATRIC" id="fig|1230341.3.peg.1821"/>